<sequence length="203" mass="23107">MDMIKNISNNLFKKRDVNTIHHEITGVTHSSHPQHVLRWLQSNAPYICNGCNDFGFGPRFSCPNIGCNFNVHGDCCETIPQNHVTRHPFLRGNFVLSRKGYQVRCNACDDDIKSGSENYCCNNPMQNLHRSCASLPSKIATIIKNKEVSMTLKERNDHHTTCSYEGCPRVMGGWSYVSSFGRTSLHVKCWKHIEEKKLNPVII</sequence>
<evidence type="ECO:0000313" key="1">
    <source>
        <dbReference type="EMBL" id="OMO96876.1"/>
    </source>
</evidence>
<reference evidence="2" key="1">
    <citation type="submission" date="2013-09" db="EMBL/GenBank/DDBJ databases">
        <title>Corchorus olitorius genome sequencing.</title>
        <authorList>
            <person name="Alam M."/>
            <person name="Haque M.S."/>
            <person name="Islam M.S."/>
            <person name="Emdad E.M."/>
            <person name="Islam M.M."/>
            <person name="Ahmed B."/>
            <person name="Halim A."/>
            <person name="Hossen Q.M.M."/>
            <person name="Hossain M.Z."/>
            <person name="Ahmed R."/>
            <person name="Khan M.M."/>
            <person name="Islam R."/>
            <person name="Rashid M.M."/>
            <person name="Khan S.A."/>
            <person name="Rahman M.S."/>
            <person name="Alam M."/>
            <person name="Yahiya A.S."/>
            <person name="Khan M.S."/>
            <person name="Azam M.S."/>
            <person name="Haque T."/>
            <person name="Lashkar M.Z.H."/>
            <person name="Akhand A.I."/>
            <person name="Morshed G."/>
            <person name="Roy S."/>
            <person name="Uddin K.S."/>
            <person name="Rabeya T."/>
            <person name="Hossain A.S."/>
            <person name="Chowdhury A."/>
            <person name="Snigdha A.R."/>
            <person name="Mortoza M.S."/>
            <person name="Matin S.A."/>
            <person name="Hoque S.M.E."/>
            <person name="Islam M.K."/>
            <person name="Roy D.K."/>
            <person name="Haider R."/>
            <person name="Moosa M.M."/>
            <person name="Elias S.M."/>
            <person name="Hasan A.M."/>
            <person name="Jahan S."/>
            <person name="Shafiuddin M."/>
            <person name="Mahmood N."/>
            <person name="Shommy N.S."/>
        </authorList>
    </citation>
    <scope>NUCLEOTIDE SEQUENCE [LARGE SCALE GENOMIC DNA]</scope>
    <source>
        <strain evidence="2">cv. O-4</strain>
    </source>
</reference>
<dbReference type="OrthoDB" id="1699690at2759"/>
<gene>
    <name evidence="1" type="ORF">COLO4_15015</name>
</gene>
<dbReference type="SUPFAM" id="SSF57889">
    <property type="entry name" value="Cysteine-rich domain"/>
    <property type="match status" value="2"/>
</dbReference>
<name>A0A1R3JPW0_9ROSI</name>
<dbReference type="AlphaFoldDB" id="A0A1R3JPW0"/>
<evidence type="ECO:0000313" key="2">
    <source>
        <dbReference type="Proteomes" id="UP000187203"/>
    </source>
</evidence>
<dbReference type="EMBL" id="AWUE01015542">
    <property type="protein sequence ID" value="OMO96876.1"/>
    <property type="molecule type" value="Genomic_DNA"/>
</dbReference>
<accession>A0A1R3JPW0</accession>
<dbReference type="PANTHER" id="PTHR46477">
    <property type="entry name" value="CYSTEINE/HISTIDINE-RICH C1 DOMAIN FAMILY PROTEIN"/>
    <property type="match status" value="1"/>
</dbReference>
<organism evidence="1 2">
    <name type="scientific">Corchorus olitorius</name>
    <dbReference type="NCBI Taxonomy" id="93759"/>
    <lineage>
        <taxon>Eukaryota</taxon>
        <taxon>Viridiplantae</taxon>
        <taxon>Streptophyta</taxon>
        <taxon>Embryophyta</taxon>
        <taxon>Tracheophyta</taxon>
        <taxon>Spermatophyta</taxon>
        <taxon>Magnoliopsida</taxon>
        <taxon>eudicotyledons</taxon>
        <taxon>Gunneridae</taxon>
        <taxon>Pentapetalae</taxon>
        <taxon>rosids</taxon>
        <taxon>malvids</taxon>
        <taxon>Malvales</taxon>
        <taxon>Malvaceae</taxon>
        <taxon>Grewioideae</taxon>
        <taxon>Apeibeae</taxon>
        <taxon>Corchorus</taxon>
    </lineage>
</organism>
<keyword evidence="2" id="KW-1185">Reference proteome</keyword>
<dbReference type="Proteomes" id="UP000187203">
    <property type="component" value="Unassembled WGS sequence"/>
</dbReference>
<dbReference type="InterPro" id="IPR046349">
    <property type="entry name" value="C1-like_sf"/>
</dbReference>
<protein>
    <submittedName>
        <fullName evidence="1">Uncharacterized protein</fullName>
    </submittedName>
</protein>
<proteinExistence type="predicted"/>
<dbReference type="STRING" id="93759.A0A1R3JPW0"/>
<dbReference type="PANTHER" id="PTHR46477:SF15">
    <property type="entry name" value="CYSTEINE_HISTIDINE-RICH C1 DOMAIN PROTEIN"/>
    <property type="match status" value="1"/>
</dbReference>
<comment type="caution">
    <text evidence="1">The sequence shown here is derived from an EMBL/GenBank/DDBJ whole genome shotgun (WGS) entry which is preliminary data.</text>
</comment>